<keyword evidence="4" id="KW-0808">Transferase</keyword>
<feature type="transmembrane region" description="Helical" evidence="8">
    <location>
        <begin position="230"/>
        <end position="254"/>
    </location>
</feature>
<evidence type="ECO:0000256" key="5">
    <source>
        <dbReference type="ARBA" id="ARBA00022692"/>
    </source>
</evidence>
<protein>
    <recommendedName>
        <fullName evidence="11">Glycosyltransferase RgtA/B/C/D-like domain-containing protein</fullName>
    </recommendedName>
</protein>
<keyword evidence="2" id="KW-1003">Cell membrane</keyword>
<feature type="transmembrane region" description="Helical" evidence="8">
    <location>
        <begin position="261"/>
        <end position="279"/>
    </location>
</feature>
<dbReference type="STRING" id="40754.THII_0730"/>
<evidence type="ECO:0000313" key="10">
    <source>
        <dbReference type="Proteomes" id="UP000031623"/>
    </source>
</evidence>
<evidence type="ECO:0000256" key="1">
    <source>
        <dbReference type="ARBA" id="ARBA00004651"/>
    </source>
</evidence>
<proteinExistence type="predicted"/>
<dbReference type="Proteomes" id="UP000031623">
    <property type="component" value="Chromosome"/>
</dbReference>
<comment type="subcellular location">
    <subcellularLocation>
        <location evidence="1">Cell membrane</location>
        <topology evidence="1">Multi-pass membrane protein</topology>
    </subcellularLocation>
</comment>
<keyword evidence="5 8" id="KW-0812">Transmembrane</keyword>
<keyword evidence="10" id="KW-1185">Reference proteome</keyword>
<dbReference type="PANTHER" id="PTHR33908">
    <property type="entry name" value="MANNOSYLTRANSFERASE YKCB-RELATED"/>
    <property type="match status" value="1"/>
</dbReference>
<sequence length="479" mass="54724">MTYAVMAHEMLAGRELYSDLWNHHPPGSILTYAAAELITGYGPHSIYLLNVVAAIITLFGVYFAGTALAGGKRLGGIWAAACWAMISGEPMLQANQPNAEVFINACLIWIWVLFVKEEKSTSYQRAILIGLLVTLATFYKHHMIFAFLFLGMAYIIMPPPTLKRQQALIQVVIMASIVGIAWTMMFGYFAVMNRLEAFYDALVVYNQGYGGGSFSSLIKNVLRGLLRPRLFFPIFPALAYPLLILATILGVLILIKQNRIWFFWLMYACAVPIMVSLPGRFFPHYYQLWLPLLAIGFGGAIVELRKIVKPFWIPQLIATSIIITLLYLQLPHYQLSPVEWTRQKYGDYGNFFIIAKELSQEIDKLLQVDETFYEWGYQTGLYYYNQRHPPTGVFSSYALSSGPLAQKLSQRVIADLERHQPELFILSHDIKQQDKKPVVLDWLFSKYTWIPLETKTKDASKYFSVFVRRGGNLESRLWK</sequence>
<organism evidence="9 10">
    <name type="scientific">Thioploca ingrica</name>
    <dbReference type="NCBI Taxonomy" id="40754"/>
    <lineage>
        <taxon>Bacteria</taxon>
        <taxon>Pseudomonadati</taxon>
        <taxon>Pseudomonadota</taxon>
        <taxon>Gammaproteobacteria</taxon>
        <taxon>Thiotrichales</taxon>
        <taxon>Thiotrichaceae</taxon>
        <taxon>Thioploca</taxon>
    </lineage>
</organism>
<evidence type="ECO:0000256" key="2">
    <source>
        <dbReference type="ARBA" id="ARBA00022475"/>
    </source>
</evidence>
<feature type="transmembrane region" description="Helical" evidence="8">
    <location>
        <begin position="285"/>
        <end position="304"/>
    </location>
</feature>
<evidence type="ECO:0000256" key="4">
    <source>
        <dbReference type="ARBA" id="ARBA00022679"/>
    </source>
</evidence>
<evidence type="ECO:0000256" key="7">
    <source>
        <dbReference type="ARBA" id="ARBA00023136"/>
    </source>
</evidence>
<keyword evidence="3" id="KW-0328">Glycosyltransferase</keyword>
<dbReference type="GO" id="GO:0009103">
    <property type="term" value="P:lipopolysaccharide biosynthetic process"/>
    <property type="evidence" value="ECO:0007669"/>
    <property type="project" value="UniProtKB-ARBA"/>
</dbReference>
<dbReference type="KEGG" id="tig:THII_0730"/>
<dbReference type="GO" id="GO:0016763">
    <property type="term" value="F:pentosyltransferase activity"/>
    <property type="evidence" value="ECO:0007669"/>
    <property type="project" value="TreeGrafter"/>
</dbReference>
<accession>A0A090AI38</accession>
<gene>
    <name evidence="9" type="ORF">THII_0730</name>
</gene>
<feature type="transmembrane region" description="Helical" evidence="8">
    <location>
        <begin position="168"/>
        <end position="191"/>
    </location>
</feature>
<dbReference type="AlphaFoldDB" id="A0A090AI38"/>
<feature type="transmembrane region" description="Helical" evidence="8">
    <location>
        <begin position="311"/>
        <end position="330"/>
    </location>
</feature>
<evidence type="ECO:0000256" key="3">
    <source>
        <dbReference type="ARBA" id="ARBA00022676"/>
    </source>
</evidence>
<keyword evidence="7 8" id="KW-0472">Membrane</keyword>
<evidence type="ECO:0000256" key="8">
    <source>
        <dbReference type="SAM" id="Phobius"/>
    </source>
</evidence>
<dbReference type="EMBL" id="AP014633">
    <property type="protein sequence ID" value="BAP55027.1"/>
    <property type="molecule type" value="Genomic_DNA"/>
</dbReference>
<evidence type="ECO:0008006" key="11">
    <source>
        <dbReference type="Google" id="ProtNLM"/>
    </source>
</evidence>
<dbReference type="HOGENOM" id="CLU_532000_0_0_6"/>
<feature type="transmembrane region" description="Helical" evidence="8">
    <location>
        <begin position="46"/>
        <end position="68"/>
    </location>
</feature>
<dbReference type="GO" id="GO:0005886">
    <property type="term" value="C:plasma membrane"/>
    <property type="evidence" value="ECO:0007669"/>
    <property type="project" value="UniProtKB-SubCell"/>
</dbReference>
<name>A0A090AI38_9GAMM</name>
<evidence type="ECO:0000256" key="6">
    <source>
        <dbReference type="ARBA" id="ARBA00022989"/>
    </source>
</evidence>
<reference evidence="9 10" key="1">
    <citation type="journal article" date="2014" name="ISME J.">
        <title>Ecophysiology of Thioploca ingrica as revealed by the complete genome sequence supplemented with proteomic evidence.</title>
        <authorList>
            <person name="Kojima H."/>
            <person name="Ogura Y."/>
            <person name="Yamamoto N."/>
            <person name="Togashi T."/>
            <person name="Mori H."/>
            <person name="Watanabe T."/>
            <person name="Nemoto F."/>
            <person name="Kurokawa K."/>
            <person name="Hayashi T."/>
            <person name="Fukui M."/>
        </authorList>
    </citation>
    <scope>NUCLEOTIDE SEQUENCE [LARGE SCALE GENOMIC DNA]</scope>
</reference>
<evidence type="ECO:0000313" key="9">
    <source>
        <dbReference type="EMBL" id="BAP55027.1"/>
    </source>
</evidence>
<feature type="transmembrane region" description="Helical" evidence="8">
    <location>
        <begin position="198"/>
        <end position="218"/>
    </location>
</feature>
<dbReference type="InterPro" id="IPR050297">
    <property type="entry name" value="LipidA_mod_glycosyltrf_83"/>
</dbReference>
<feature type="transmembrane region" description="Helical" evidence="8">
    <location>
        <begin position="127"/>
        <end position="156"/>
    </location>
</feature>
<feature type="transmembrane region" description="Helical" evidence="8">
    <location>
        <begin position="98"/>
        <end position="115"/>
    </location>
</feature>
<dbReference type="PANTHER" id="PTHR33908:SF11">
    <property type="entry name" value="MEMBRANE PROTEIN"/>
    <property type="match status" value="1"/>
</dbReference>
<keyword evidence="6 8" id="KW-1133">Transmembrane helix</keyword>